<sequence>MKYQFENDPPPRLIPKRKCACGCGNNFQPRRRDQIYINKQHADDYHNRKKQLVKKVDDEILRRNDRILEKLFHSGTLNPGFTQAYLELFFLQLKIKGFDHEINVVEENENGENCYYTYNHYYQIYKLPNSEIEMVRIFKR</sequence>
<dbReference type="EMBL" id="JBAWKB010000003">
    <property type="protein sequence ID" value="MFH6772382.1"/>
    <property type="molecule type" value="Genomic_DNA"/>
</dbReference>
<proteinExistence type="predicted"/>
<keyword evidence="2" id="KW-1185">Reference proteome</keyword>
<evidence type="ECO:0000313" key="2">
    <source>
        <dbReference type="Proteomes" id="UP001610100"/>
    </source>
</evidence>
<organism evidence="1 2">
    <name type="scientific">Gaetbulibacter aestuarii</name>
    <dbReference type="NCBI Taxonomy" id="1502358"/>
    <lineage>
        <taxon>Bacteria</taxon>
        <taxon>Pseudomonadati</taxon>
        <taxon>Bacteroidota</taxon>
        <taxon>Flavobacteriia</taxon>
        <taxon>Flavobacteriales</taxon>
        <taxon>Flavobacteriaceae</taxon>
        <taxon>Gaetbulibacter</taxon>
    </lineage>
</organism>
<evidence type="ECO:0000313" key="1">
    <source>
        <dbReference type="EMBL" id="MFH6772382.1"/>
    </source>
</evidence>
<dbReference type="Proteomes" id="UP001610100">
    <property type="component" value="Unassembled WGS sequence"/>
</dbReference>
<accession>A0ABW7N2T0</accession>
<gene>
    <name evidence="1" type="ORF">V8G58_10595</name>
</gene>
<dbReference type="RefSeq" id="WP_344737847.1">
    <property type="nucleotide sequence ID" value="NZ_BAABAY010000001.1"/>
</dbReference>
<protein>
    <submittedName>
        <fullName evidence="1">Uncharacterized protein</fullName>
    </submittedName>
</protein>
<name>A0ABW7N2T0_9FLAO</name>
<comment type="caution">
    <text evidence="1">The sequence shown here is derived from an EMBL/GenBank/DDBJ whole genome shotgun (WGS) entry which is preliminary data.</text>
</comment>
<reference evidence="1 2" key="1">
    <citation type="submission" date="2024-02" db="EMBL/GenBank/DDBJ databases">
        <title>A Gaetbulibacter species isolated from tidal flats and genomic insights of their niches.</title>
        <authorList>
            <person name="Ye Y."/>
        </authorList>
    </citation>
    <scope>NUCLEOTIDE SEQUENCE [LARGE SCALE GENOMIC DNA]</scope>
    <source>
        <strain evidence="1 2">KYW382</strain>
    </source>
</reference>